<evidence type="ECO:0000313" key="2">
    <source>
        <dbReference type="EMBL" id="GAA5531342.1"/>
    </source>
</evidence>
<accession>A0ABP9X7G7</accession>
<evidence type="ECO:0000313" key="3">
    <source>
        <dbReference type="Proteomes" id="UP001428290"/>
    </source>
</evidence>
<protein>
    <recommendedName>
        <fullName evidence="1">Inositolphosphotransferase Aur1/Ipt1 domain-containing protein</fullName>
    </recommendedName>
</protein>
<proteinExistence type="predicted"/>
<name>A0ABP9X7G7_9CHLR</name>
<dbReference type="Gene3D" id="1.20.144.10">
    <property type="entry name" value="Phosphatidic acid phosphatase type 2/haloperoxidase"/>
    <property type="match status" value="1"/>
</dbReference>
<dbReference type="SUPFAM" id="SSF48317">
    <property type="entry name" value="Acid phosphatase/Vanadium-dependent haloperoxidase"/>
    <property type="match status" value="1"/>
</dbReference>
<dbReference type="Pfam" id="PF14378">
    <property type="entry name" value="PAP2_3"/>
    <property type="match status" value="1"/>
</dbReference>
<dbReference type="EMBL" id="BAABRU010000044">
    <property type="protein sequence ID" value="GAA5531342.1"/>
    <property type="molecule type" value="Genomic_DNA"/>
</dbReference>
<dbReference type="CDD" id="cd03386">
    <property type="entry name" value="PAP2_Aur1_like"/>
    <property type="match status" value="1"/>
</dbReference>
<dbReference type="InterPro" id="IPR036938">
    <property type="entry name" value="PAP2/HPO_sf"/>
</dbReference>
<feature type="domain" description="Inositolphosphotransferase Aur1/Ipt1" evidence="1">
    <location>
        <begin position="64"/>
        <end position="187"/>
    </location>
</feature>
<reference evidence="2 3" key="1">
    <citation type="submission" date="2024-02" db="EMBL/GenBank/DDBJ databases">
        <title>Herpetosiphon gulosus NBRC 112829.</title>
        <authorList>
            <person name="Ichikawa N."/>
            <person name="Katano-Makiyama Y."/>
            <person name="Hidaka K."/>
        </authorList>
    </citation>
    <scope>NUCLEOTIDE SEQUENCE [LARGE SCALE GENOMIC DNA]</scope>
    <source>
        <strain evidence="2 3">NBRC 112829</strain>
    </source>
</reference>
<gene>
    <name evidence="2" type="ORF">Hgul01_05167</name>
</gene>
<organism evidence="2 3">
    <name type="scientific">Herpetosiphon gulosus</name>
    <dbReference type="NCBI Taxonomy" id="1973496"/>
    <lineage>
        <taxon>Bacteria</taxon>
        <taxon>Bacillati</taxon>
        <taxon>Chloroflexota</taxon>
        <taxon>Chloroflexia</taxon>
        <taxon>Herpetosiphonales</taxon>
        <taxon>Herpetosiphonaceae</taxon>
        <taxon>Herpetosiphon</taxon>
    </lineage>
</organism>
<comment type="caution">
    <text evidence="2">The sequence shown here is derived from an EMBL/GenBank/DDBJ whole genome shotgun (WGS) entry which is preliminary data.</text>
</comment>
<sequence length="202" mass="22400">MVGLQQQPTSSRPSADFALALCSFVGYFAASHVPDQPAYVVPATVLDRAIPLIPTSVWPYLSLYPFLGLNAVYFWPKPKQARRVFQAITLLNSLGSIVFCSVRTTVPRPQSTTSRLLAWLWQVDPPYNAFPSLHTAYAVVLAAAHWRVHSPWRWLVSAWALAIIISTLTTKQHHFWDVIGGIGLARLVAGKLFADLSPAHQL</sequence>
<evidence type="ECO:0000259" key="1">
    <source>
        <dbReference type="Pfam" id="PF14378"/>
    </source>
</evidence>
<dbReference type="InterPro" id="IPR026841">
    <property type="entry name" value="Aur1/Ipt1"/>
</dbReference>
<keyword evidence="3" id="KW-1185">Reference proteome</keyword>
<dbReference type="Proteomes" id="UP001428290">
    <property type="component" value="Unassembled WGS sequence"/>
</dbReference>